<dbReference type="EMBL" id="AP026867">
    <property type="protein sequence ID" value="BDS11522.1"/>
    <property type="molecule type" value="Genomic_DNA"/>
</dbReference>
<feature type="domain" description="Metallo-beta-lactamase" evidence="5">
    <location>
        <begin position="47"/>
        <end position="270"/>
    </location>
</feature>
<evidence type="ECO:0000256" key="2">
    <source>
        <dbReference type="ARBA" id="ARBA00022723"/>
    </source>
</evidence>
<evidence type="ECO:0000256" key="3">
    <source>
        <dbReference type="ARBA" id="ARBA00022801"/>
    </source>
</evidence>
<keyword evidence="4" id="KW-0862">Zinc</keyword>
<gene>
    <name evidence="6" type="ORF">AsAng_0022360</name>
</gene>
<protein>
    <submittedName>
        <fullName evidence="6">MBL fold metallo-hydrolase</fullName>
    </submittedName>
</protein>
<accession>A0A915YE99</accession>
<dbReference type="AlphaFoldDB" id="A0A915YE99"/>
<dbReference type="SUPFAM" id="SSF56281">
    <property type="entry name" value="Metallo-hydrolase/oxidoreductase"/>
    <property type="match status" value="1"/>
</dbReference>
<dbReference type="Proteomes" id="UP001060919">
    <property type="component" value="Chromosome"/>
</dbReference>
<dbReference type="InterPro" id="IPR001279">
    <property type="entry name" value="Metallo-B-lactamas"/>
</dbReference>
<dbReference type="Gene3D" id="3.60.15.10">
    <property type="entry name" value="Ribonuclease Z/Hydroxyacylglutathione hydrolase-like"/>
    <property type="match status" value="1"/>
</dbReference>
<dbReference type="SMART" id="SM00849">
    <property type="entry name" value="Lactamase_B"/>
    <property type="match status" value="1"/>
</dbReference>
<dbReference type="InterPro" id="IPR051013">
    <property type="entry name" value="MBL_superfamily_lactonases"/>
</dbReference>
<dbReference type="GO" id="GO:0046872">
    <property type="term" value="F:metal ion binding"/>
    <property type="evidence" value="ECO:0007669"/>
    <property type="project" value="UniProtKB-KW"/>
</dbReference>
<keyword evidence="7" id="KW-1185">Reference proteome</keyword>
<evidence type="ECO:0000259" key="5">
    <source>
        <dbReference type="SMART" id="SM00849"/>
    </source>
</evidence>
<proteinExistence type="inferred from homology"/>
<dbReference type="KEGG" id="aup:AsAng_0022360"/>
<name>A0A915YE99_9BACT</name>
<keyword evidence="2" id="KW-0479">Metal-binding</keyword>
<dbReference type="PANTHER" id="PTHR42978">
    <property type="entry name" value="QUORUM-QUENCHING LACTONASE YTNP-RELATED-RELATED"/>
    <property type="match status" value="1"/>
</dbReference>
<organism evidence="6 7">
    <name type="scientific">Aureispira anguillae</name>
    <dbReference type="NCBI Taxonomy" id="2864201"/>
    <lineage>
        <taxon>Bacteria</taxon>
        <taxon>Pseudomonadati</taxon>
        <taxon>Bacteroidota</taxon>
        <taxon>Saprospiria</taxon>
        <taxon>Saprospirales</taxon>
        <taxon>Saprospiraceae</taxon>
        <taxon>Aureispira</taxon>
    </lineage>
</organism>
<dbReference type="GO" id="GO:0016787">
    <property type="term" value="F:hydrolase activity"/>
    <property type="evidence" value="ECO:0007669"/>
    <property type="project" value="UniProtKB-KW"/>
</dbReference>
<dbReference type="Pfam" id="PF00753">
    <property type="entry name" value="Lactamase_B"/>
    <property type="match status" value="1"/>
</dbReference>
<evidence type="ECO:0000313" key="6">
    <source>
        <dbReference type="EMBL" id="BDS11522.1"/>
    </source>
</evidence>
<evidence type="ECO:0000256" key="4">
    <source>
        <dbReference type="ARBA" id="ARBA00022833"/>
    </source>
</evidence>
<keyword evidence="3" id="KW-0378">Hydrolase</keyword>
<reference evidence="6" key="1">
    <citation type="submission" date="2022-09" db="EMBL/GenBank/DDBJ databases">
        <title>Aureispira anguillicida sp. nov., isolated from Leptocephalus of Japanese eel Anguilla japonica.</title>
        <authorList>
            <person name="Yuasa K."/>
            <person name="Mekata T."/>
            <person name="Ikunari K."/>
        </authorList>
    </citation>
    <scope>NUCLEOTIDE SEQUENCE</scope>
    <source>
        <strain evidence="6">EL160426</strain>
    </source>
</reference>
<dbReference type="InterPro" id="IPR036866">
    <property type="entry name" value="RibonucZ/Hydroxyglut_hydro"/>
</dbReference>
<dbReference type="PANTHER" id="PTHR42978:SF3">
    <property type="entry name" value="BLR3078 PROTEIN"/>
    <property type="match status" value="1"/>
</dbReference>
<evidence type="ECO:0000256" key="1">
    <source>
        <dbReference type="ARBA" id="ARBA00007749"/>
    </source>
</evidence>
<dbReference type="CDD" id="cd07742">
    <property type="entry name" value="metallo-hydrolase-like_MBL-fold"/>
    <property type="match status" value="1"/>
</dbReference>
<comment type="similarity">
    <text evidence="1">Belongs to the metallo-beta-lactamase superfamily.</text>
</comment>
<sequence>METEPIRFSAWPFAQFIYLQAEQNENNMTKIYHLNCVKIESPMGSAIGHCLLIQENEKLVLIDSGIGLMEFREPEKRLGKELIAITGFKFEERLTAIRQIENLGLNPQNVEHIICSHLDPDHIGGLADFPNAKVHVSNEEYESFKNGNERYLQQQLSHNPDLKLYESNDKEWFGLPARKVHLNLQIETYLIPLFGHTHGHCGVAIKVNNQWIFYIGDAYYLRAELEDKNHPVDQLATIRAVDNNLRLESLDKIREIIKNFGDQMEYFGYHDPTEFTIEKPVSSNLRK</sequence>
<evidence type="ECO:0000313" key="7">
    <source>
        <dbReference type="Proteomes" id="UP001060919"/>
    </source>
</evidence>